<gene>
    <name evidence="1" type="ORF">Q4T40_06045</name>
</gene>
<keyword evidence="2" id="KW-1185">Reference proteome</keyword>
<name>A0ABU3NX73_9FIRM</name>
<evidence type="ECO:0000313" key="1">
    <source>
        <dbReference type="EMBL" id="MDT8900797.1"/>
    </source>
</evidence>
<sequence length="60" mass="6714">MRLGDLRLNPPREPREAGMCSGCGEAILADEERLVFESGRMIHAHPDCKLRFVDRMLGCG</sequence>
<evidence type="ECO:0000313" key="2">
    <source>
        <dbReference type="Proteomes" id="UP001254848"/>
    </source>
</evidence>
<dbReference type="RefSeq" id="WP_413779330.1">
    <property type="nucleotide sequence ID" value="NZ_JAUOZS010000001.1"/>
</dbReference>
<dbReference type="Proteomes" id="UP001254848">
    <property type="component" value="Unassembled WGS sequence"/>
</dbReference>
<comment type="caution">
    <text evidence="1">The sequence shown here is derived from an EMBL/GenBank/DDBJ whole genome shotgun (WGS) entry which is preliminary data.</text>
</comment>
<reference evidence="1 2" key="1">
    <citation type="submission" date="2023-07" db="EMBL/GenBank/DDBJ databases">
        <title>The novel representative of Negativicutes class, Anaeroselena agilis gen. nov. sp. nov.</title>
        <authorList>
            <person name="Prokofeva M.I."/>
            <person name="Elcheninov A.G."/>
            <person name="Klyukina A."/>
            <person name="Kublanov I.V."/>
            <person name="Frolov E.N."/>
            <person name="Podosokorskaya O.A."/>
        </authorList>
    </citation>
    <scope>NUCLEOTIDE SEQUENCE [LARGE SCALE GENOMIC DNA]</scope>
    <source>
        <strain evidence="1 2">4137-cl</strain>
    </source>
</reference>
<protein>
    <submittedName>
        <fullName evidence="1">Uncharacterized protein</fullName>
    </submittedName>
</protein>
<accession>A0ABU3NX73</accession>
<organism evidence="1 2">
    <name type="scientific">Anaeroselena agilis</name>
    <dbReference type="NCBI Taxonomy" id="3063788"/>
    <lineage>
        <taxon>Bacteria</taxon>
        <taxon>Bacillati</taxon>
        <taxon>Bacillota</taxon>
        <taxon>Negativicutes</taxon>
        <taxon>Acetonemataceae</taxon>
        <taxon>Anaeroselena</taxon>
    </lineage>
</organism>
<dbReference type="EMBL" id="JAUOZS010000001">
    <property type="protein sequence ID" value="MDT8900797.1"/>
    <property type="molecule type" value="Genomic_DNA"/>
</dbReference>
<proteinExistence type="predicted"/>